<dbReference type="EMBL" id="KN847530">
    <property type="protein sequence ID" value="KIW08829.1"/>
    <property type="molecule type" value="Genomic_DNA"/>
</dbReference>
<keyword evidence="3" id="KW-1185">Reference proteome</keyword>
<dbReference type="GeneID" id="27308732"/>
<name>A0A0D2BBS2_9PEZI</name>
<feature type="compositionally biased region" description="Low complexity" evidence="1">
    <location>
        <begin position="193"/>
        <end position="214"/>
    </location>
</feature>
<evidence type="ECO:0000313" key="2">
    <source>
        <dbReference type="EMBL" id="KIW08829.1"/>
    </source>
</evidence>
<gene>
    <name evidence="2" type="ORF">PV09_00759</name>
</gene>
<evidence type="ECO:0000256" key="1">
    <source>
        <dbReference type="SAM" id="MobiDB-lite"/>
    </source>
</evidence>
<evidence type="ECO:0000313" key="3">
    <source>
        <dbReference type="Proteomes" id="UP000053259"/>
    </source>
</evidence>
<proteinExistence type="predicted"/>
<feature type="region of interest" description="Disordered" evidence="1">
    <location>
        <begin position="159"/>
        <end position="214"/>
    </location>
</feature>
<organism evidence="2 3">
    <name type="scientific">Verruconis gallopava</name>
    <dbReference type="NCBI Taxonomy" id="253628"/>
    <lineage>
        <taxon>Eukaryota</taxon>
        <taxon>Fungi</taxon>
        <taxon>Dikarya</taxon>
        <taxon>Ascomycota</taxon>
        <taxon>Pezizomycotina</taxon>
        <taxon>Dothideomycetes</taxon>
        <taxon>Pleosporomycetidae</taxon>
        <taxon>Venturiales</taxon>
        <taxon>Sympoventuriaceae</taxon>
        <taxon>Verruconis</taxon>
    </lineage>
</organism>
<accession>A0A0D2BBS2</accession>
<dbReference type="Proteomes" id="UP000053259">
    <property type="component" value="Unassembled WGS sequence"/>
</dbReference>
<reference evidence="2 3" key="1">
    <citation type="submission" date="2015-01" db="EMBL/GenBank/DDBJ databases">
        <title>The Genome Sequence of Ochroconis gallopava CBS43764.</title>
        <authorList>
            <consortium name="The Broad Institute Genomics Platform"/>
            <person name="Cuomo C."/>
            <person name="de Hoog S."/>
            <person name="Gorbushina A."/>
            <person name="Stielow B."/>
            <person name="Teixiera M."/>
            <person name="Abouelleil A."/>
            <person name="Chapman S.B."/>
            <person name="Priest M."/>
            <person name="Young S.K."/>
            <person name="Wortman J."/>
            <person name="Nusbaum C."/>
            <person name="Birren B."/>
        </authorList>
    </citation>
    <scope>NUCLEOTIDE SEQUENCE [LARGE SCALE GENOMIC DNA]</scope>
    <source>
        <strain evidence="2 3">CBS 43764</strain>
    </source>
</reference>
<feature type="region of interest" description="Disordered" evidence="1">
    <location>
        <begin position="13"/>
        <end position="39"/>
    </location>
</feature>
<protein>
    <submittedName>
        <fullName evidence="2">Uncharacterized protein</fullName>
    </submittedName>
</protein>
<dbReference type="VEuPathDB" id="FungiDB:PV09_00759"/>
<dbReference type="AlphaFoldDB" id="A0A0D2BBS2"/>
<dbReference type="RefSeq" id="XP_016218698.1">
    <property type="nucleotide sequence ID" value="XM_016353545.1"/>
</dbReference>
<feature type="compositionally biased region" description="Polar residues" evidence="1">
    <location>
        <begin position="179"/>
        <end position="192"/>
    </location>
</feature>
<sequence length="311" mass="33570">MIQKVHDDGCCLSGAKSSLRPPQRQKLGQSRRLGSDSGSAGSAPVLLILAALVRLLPLSHTAVFFDNPPGALFPRSCTSLCECFLVQDRLCVCSFSSLAAMTSQSGVALQDISFPTSPTTPASSYYPMASTSYSPRDLGVSTSDLGLFTQQFGHQPLHDPSAAGNVYYQPAASGPYHPSATQSHATPSPHQTTYQPHQSYHQSSSRSPRQPTSRIVCPAGHVQHLPSLVEHMVSTIQCSVCNASLGTPQADSRVDAEARNDEFEDEGFEEPQGSARLTYRRSTDMSTNTQAYVSKPIRVRKKLRDESNGVQ</sequence>
<dbReference type="InParanoid" id="A0A0D2BBS2"/>
<dbReference type="HOGENOM" id="CLU_894882_0_0_1"/>